<keyword evidence="7" id="KW-0812">Transmembrane</keyword>
<organism evidence="9 10">
    <name type="scientific">Flavisolibacter tropicus</name>
    <dbReference type="NCBI Taxonomy" id="1492898"/>
    <lineage>
        <taxon>Bacteria</taxon>
        <taxon>Pseudomonadati</taxon>
        <taxon>Bacteroidota</taxon>
        <taxon>Chitinophagia</taxon>
        <taxon>Chitinophagales</taxon>
        <taxon>Chitinophagaceae</taxon>
        <taxon>Flavisolibacter</taxon>
    </lineage>
</organism>
<dbReference type="RefSeq" id="WP_066407714.1">
    <property type="nucleotide sequence ID" value="NZ_CP011390.1"/>
</dbReference>
<evidence type="ECO:0000256" key="7">
    <source>
        <dbReference type="SAM" id="Phobius"/>
    </source>
</evidence>
<keyword evidence="1" id="KW-0808">Transferase</keyword>
<dbReference type="PANTHER" id="PTHR43289">
    <property type="entry name" value="MITOGEN-ACTIVATED PROTEIN KINASE KINASE KINASE 20-RELATED"/>
    <property type="match status" value="1"/>
</dbReference>
<feature type="region of interest" description="Disordered" evidence="6">
    <location>
        <begin position="398"/>
        <end position="487"/>
    </location>
</feature>
<dbReference type="SUPFAM" id="SSF56112">
    <property type="entry name" value="Protein kinase-like (PK-like)"/>
    <property type="match status" value="1"/>
</dbReference>
<feature type="transmembrane region" description="Helical" evidence="7">
    <location>
        <begin position="370"/>
        <end position="391"/>
    </location>
</feature>
<dbReference type="GO" id="GO:0005524">
    <property type="term" value="F:ATP binding"/>
    <property type="evidence" value="ECO:0007669"/>
    <property type="project" value="UniProtKB-KW"/>
</dbReference>
<reference evidence="10" key="1">
    <citation type="submission" date="2015-01" db="EMBL/GenBank/DDBJ databases">
        <title>Flavisolibacter sp./LCS9/ whole genome sequencing.</title>
        <authorList>
            <person name="Kim M.K."/>
            <person name="Srinivasan S."/>
            <person name="Lee J.-J."/>
        </authorList>
    </citation>
    <scope>NUCLEOTIDE SEQUENCE [LARGE SCALE GENOMIC DNA]</scope>
    <source>
        <strain evidence="10">LCS9</strain>
    </source>
</reference>
<protein>
    <recommendedName>
        <fullName evidence="8">Protein kinase domain-containing protein</fullName>
    </recommendedName>
</protein>
<evidence type="ECO:0000256" key="6">
    <source>
        <dbReference type="SAM" id="MobiDB-lite"/>
    </source>
</evidence>
<dbReference type="Pfam" id="PF00069">
    <property type="entry name" value="Pkinase"/>
    <property type="match status" value="1"/>
</dbReference>
<dbReference type="Gene3D" id="1.10.510.10">
    <property type="entry name" value="Transferase(Phosphotransferase) domain 1"/>
    <property type="match status" value="1"/>
</dbReference>
<keyword evidence="10" id="KW-1185">Reference proteome</keyword>
<feature type="domain" description="Protein kinase" evidence="8">
    <location>
        <begin position="11"/>
        <end position="298"/>
    </location>
</feature>
<dbReference type="InterPro" id="IPR011009">
    <property type="entry name" value="Kinase-like_dom_sf"/>
</dbReference>
<dbReference type="Proteomes" id="UP000077177">
    <property type="component" value="Chromosome"/>
</dbReference>
<keyword evidence="4" id="KW-0067">ATP-binding</keyword>
<evidence type="ECO:0000256" key="1">
    <source>
        <dbReference type="ARBA" id="ARBA00022679"/>
    </source>
</evidence>
<dbReference type="InterPro" id="IPR000719">
    <property type="entry name" value="Prot_kinase_dom"/>
</dbReference>
<name>A0A172U0S7_9BACT</name>
<evidence type="ECO:0000313" key="10">
    <source>
        <dbReference type="Proteomes" id="UP000077177"/>
    </source>
</evidence>
<dbReference type="PROSITE" id="PS50011">
    <property type="entry name" value="PROTEIN_KINASE_DOM"/>
    <property type="match status" value="1"/>
</dbReference>
<dbReference type="STRING" id="1492898.SY85_21845"/>
<proteinExistence type="predicted"/>
<sequence length="560" mass="62564">MGKVFTITEGLENMGALKTGGQGSVYKGRRIGEIITAVKLIPTPIYSESPDDKNFLDFQNEVQKLRKVNESPNPNVVKILSSGITETGAFPFIEMEFIEGPDLEELLKEPHAPVFSIKDIIKVAEQLSCALAHCHRVEVKHGDIKSNNVKFNVHTGNYVLLDFGLAIMSDEQRRTSLRHAGAIEFMAPEQSEGKMFFETDVYSFGVILYELLGGRVPFPLTDKGETARNNVMLAHMETPPPDVLALRQQHFPQDWSAEKKEHEMQVPQWLVSLIYQCLEKKPEARFSNGVDLHDDIALNSTRSAKVEGNTVERPANQSHNMHWQEEVTRKENLINELKEALNEKENELIAIRRNINYSTTRSGNRGVPTAAFMLLLLLTIAFGGLAAYSFFKRQNVSSQQVYNTDTAEPTSNSRTNRYEADEPIASNTVSDNGIGRGAESNAPKQEQDTVVKESETPTQSQFESTQPAGSTASDQQQQDTGTNTAAALSGPKFTVAVERAYFYNEPDEKTRRAAYMIPSDSLFLQSSEERNGFVYIVFTNANGQTSKGWLRKQDLKLIAE</sequence>
<evidence type="ECO:0000256" key="5">
    <source>
        <dbReference type="SAM" id="Coils"/>
    </source>
</evidence>
<feature type="compositionally biased region" description="Polar residues" evidence="6">
    <location>
        <begin position="398"/>
        <end position="415"/>
    </location>
</feature>
<keyword evidence="5" id="KW-0175">Coiled coil</keyword>
<feature type="coiled-coil region" evidence="5">
    <location>
        <begin position="320"/>
        <end position="354"/>
    </location>
</feature>
<evidence type="ECO:0000313" key="9">
    <source>
        <dbReference type="EMBL" id="ANE52724.1"/>
    </source>
</evidence>
<keyword evidence="3" id="KW-0418">Kinase</keyword>
<evidence type="ECO:0000256" key="2">
    <source>
        <dbReference type="ARBA" id="ARBA00022741"/>
    </source>
</evidence>
<keyword evidence="7" id="KW-1133">Transmembrane helix</keyword>
<dbReference type="SMART" id="SM00220">
    <property type="entry name" value="S_TKc"/>
    <property type="match status" value="1"/>
</dbReference>
<dbReference type="EMBL" id="CP011390">
    <property type="protein sequence ID" value="ANE52724.1"/>
    <property type="molecule type" value="Genomic_DNA"/>
</dbReference>
<dbReference type="CDD" id="cd14014">
    <property type="entry name" value="STKc_PknB_like"/>
    <property type="match status" value="1"/>
</dbReference>
<gene>
    <name evidence="9" type="ORF">SY85_21845</name>
</gene>
<feature type="compositionally biased region" description="Basic and acidic residues" evidence="6">
    <location>
        <begin position="445"/>
        <end position="455"/>
    </location>
</feature>
<evidence type="ECO:0000259" key="8">
    <source>
        <dbReference type="PROSITE" id="PS50011"/>
    </source>
</evidence>
<dbReference type="AlphaFoldDB" id="A0A172U0S7"/>
<dbReference type="KEGG" id="fla:SY85_21845"/>
<feature type="compositionally biased region" description="Polar residues" evidence="6">
    <location>
        <begin position="456"/>
        <end position="486"/>
    </location>
</feature>
<evidence type="ECO:0000256" key="3">
    <source>
        <dbReference type="ARBA" id="ARBA00022777"/>
    </source>
</evidence>
<dbReference type="GO" id="GO:0004674">
    <property type="term" value="F:protein serine/threonine kinase activity"/>
    <property type="evidence" value="ECO:0007669"/>
    <property type="project" value="TreeGrafter"/>
</dbReference>
<evidence type="ECO:0000256" key="4">
    <source>
        <dbReference type="ARBA" id="ARBA00022840"/>
    </source>
</evidence>
<dbReference type="PANTHER" id="PTHR43289:SF6">
    <property type="entry name" value="SERINE_THREONINE-PROTEIN KINASE NEKL-3"/>
    <property type="match status" value="1"/>
</dbReference>
<reference evidence="9 10" key="2">
    <citation type="journal article" date="2016" name="Int. J. Syst. Evol. Microbiol.">
        <title>Flavisolibacter tropicus sp. nov., isolated from tropical soil.</title>
        <authorList>
            <person name="Lee J.J."/>
            <person name="Kang M.S."/>
            <person name="Kim G.S."/>
            <person name="Lee C.S."/>
            <person name="Lim S."/>
            <person name="Lee J."/>
            <person name="Roh S.H."/>
            <person name="Kang H."/>
            <person name="Ha J.M."/>
            <person name="Bae S."/>
            <person name="Jung H.Y."/>
            <person name="Kim M.K."/>
        </authorList>
    </citation>
    <scope>NUCLEOTIDE SEQUENCE [LARGE SCALE GENOMIC DNA]</scope>
    <source>
        <strain evidence="9 10">LCS9</strain>
    </source>
</reference>
<accession>A0A172U0S7</accession>
<keyword evidence="2" id="KW-0547">Nucleotide-binding</keyword>
<dbReference type="OrthoDB" id="9813021at2"/>
<dbReference type="PATRIC" id="fig|1492898.3.peg.4740"/>
<keyword evidence="7" id="KW-0472">Membrane</keyword>